<name>A0A7W7W7F5_9ACTN</name>
<evidence type="ECO:0000256" key="6">
    <source>
        <dbReference type="SAM" id="Phobius"/>
    </source>
</evidence>
<feature type="transmembrane region" description="Helical" evidence="6">
    <location>
        <begin position="129"/>
        <end position="147"/>
    </location>
</feature>
<dbReference type="PANTHER" id="PTHR32322">
    <property type="entry name" value="INNER MEMBRANE TRANSPORTER"/>
    <property type="match status" value="1"/>
</dbReference>
<dbReference type="InterPro" id="IPR050638">
    <property type="entry name" value="AA-Vitamin_Transporters"/>
</dbReference>
<gene>
    <name evidence="8" type="ORF">FHR32_001098</name>
</gene>
<feature type="transmembrane region" description="Helical" evidence="6">
    <location>
        <begin position="153"/>
        <end position="175"/>
    </location>
</feature>
<evidence type="ECO:0000256" key="2">
    <source>
        <dbReference type="ARBA" id="ARBA00007362"/>
    </source>
</evidence>
<dbReference type="AlphaFoldDB" id="A0A7W7W7F5"/>
<evidence type="ECO:0000313" key="8">
    <source>
        <dbReference type="EMBL" id="MBB4936793.1"/>
    </source>
</evidence>
<feature type="transmembrane region" description="Helical" evidence="6">
    <location>
        <begin position="273"/>
        <end position="290"/>
    </location>
</feature>
<feature type="transmembrane region" description="Helical" evidence="6">
    <location>
        <begin position="220"/>
        <end position="242"/>
    </location>
</feature>
<keyword evidence="9" id="KW-1185">Reference proteome</keyword>
<feature type="transmembrane region" description="Helical" evidence="6">
    <location>
        <begin position="249"/>
        <end position="267"/>
    </location>
</feature>
<dbReference type="GO" id="GO:0016020">
    <property type="term" value="C:membrane"/>
    <property type="evidence" value="ECO:0007669"/>
    <property type="project" value="UniProtKB-SubCell"/>
</dbReference>
<evidence type="ECO:0000259" key="7">
    <source>
        <dbReference type="Pfam" id="PF00892"/>
    </source>
</evidence>
<evidence type="ECO:0000256" key="1">
    <source>
        <dbReference type="ARBA" id="ARBA00004141"/>
    </source>
</evidence>
<feature type="transmembrane region" description="Helical" evidence="6">
    <location>
        <begin position="187"/>
        <end position="208"/>
    </location>
</feature>
<feature type="transmembrane region" description="Helical" evidence="6">
    <location>
        <begin position="73"/>
        <end position="94"/>
    </location>
</feature>
<protein>
    <submittedName>
        <fullName evidence="8">DME family drug/metabolite transporter</fullName>
    </submittedName>
</protein>
<dbReference type="Pfam" id="PF00892">
    <property type="entry name" value="EamA"/>
    <property type="match status" value="2"/>
</dbReference>
<dbReference type="PANTHER" id="PTHR32322:SF2">
    <property type="entry name" value="EAMA DOMAIN-CONTAINING PROTEIN"/>
    <property type="match status" value="1"/>
</dbReference>
<comment type="similarity">
    <text evidence="2">Belongs to the EamA transporter family.</text>
</comment>
<dbReference type="EMBL" id="JACHJU010000001">
    <property type="protein sequence ID" value="MBB4936793.1"/>
    <property type="molecule type" value="Genomic_DNA"/>
</dbReference>
<reference evidence="8 9" key="1">
    <citation type="submission" date="2020-08" db="EMBL/GenBank/DDBJ databases">
        <title>Sequencing the genomes of 1000 actinobacteria strains.</title>
        <authorList>
            <person name="Klenk H.-P."/>
        </authorList>
    </citation>
    <scope>NUCLEOTIDE SEQUENCE [LARGE SCALE GENOMIC DNA]</scope>
    <source>
        <strain evidence="8 9">DSM 43023</strain>
    </source>
</reference>
<feature type="domain" description="EamA" evidence="7">
    <location>
        <begin position="158"/>
        <end position="288"/>
    </location>
</feature>
<keyword evidence="4 6" id="KW-1133">Transmembrane helix</keyword>
<dbReference type="InterPro" id="IPR000620">
    <property type="entry name" value="EamA_dom"/>
</dbReference>
<dbReference type="Proteomes" id="UP000534286">
    <property type="component" value="Unassembled WGS sequence"/>
</dbReference>
<accession>A0A7W7W7F5</accession>
<dbReference type="InterPro" id="IPR037185">
    <property type="entry name" value="EmrE-like"/>
</dbReference>
<dbReference type="RefSeq" id="WP_184753280.1">
    <property type="nucleotide sequence ID" value="NZ_BAABEK010000069.1"/>
</dbReference>
<evidence type="ECO:0000256" key="4">
    <source>
        <dbReference type="ARBA" id="ARBA00022989"/>
    </source>
</evidence>
<evidence type="ECO:0000313" key="9">
    <source>
        <dbReference type="Proteomes" id="UP000534286"/>
    </source>
</evidence>
<proteinExistence type="inferred from homology"/>
<feature type="transmembrane region" description="Helical" evidence="6">
    <location>
        <begin position="100"/>
        <end position="122"/>
    </location>
</feature>
<feature type="domain" description="EamA" evidence="7">
    <location>
        <begin position="8"/>
        <end position="146"/>
    </location>
</feature>
<comment type="subcellular location">
    <subcellularLocation>
        <location evidence="1">Membrane</location>
        <topology evidence="1">Multi-pass membrane protein</topology>
    </subcellularLocation>
</comment>
<comment type="caution">
    <text evidence="8">The sequence shown here is derived from an EMBL/GenBank/DDBJ whole genome shotgun (WGS) entry which is preliminary data.</text>
</comment>
<evidence type="ECO:0000256" key="3">
    <source>
        <dbReference type="ARBA" id="ARBA00022692"/>
    </source>
</evidence>
<evidence type="ECO:0000256" key="5">
    <source>
        <dbReference type="ARBA" id="ARBA00023136"/>
    </source>
</evidence>
<dbReference type="SUPFAM" id="SSF103481">
    <property type="entry name" value="Multidrug resistance efflux transporter EmrE"/>
    <property type="match status" value="2"/>
</dbReference>
<keyword evidence="3 6" id="KW-0812">Transmembrane</keyword>
<feature type="transmembrane region" description="Helical" evidence="6">
    <location>
        <begin position="43"/>
        <end position="61"/>
    </location>
</feature>
<sequence length="302" mass="29842">MTHVSVRRGLLYVSIAATAWGSGGAAGALLHRAGALGPVPVSFWRFACGAALLLLATRLFGLGRAGGPGRTAGLGRIVVTGMAMAVYQTAYFAAITESGLAVATVITIGATPVFVAAGARLLLGERLGATALGAVALALTGLAMLTLDGGSATFSVAGVGWALLSAAGYAGVTLLNRARPGEPYATAMGGFVVGGLCLLPVALVQGLLPQGDPLVSWSAILYLGAVPTALAYGLFFTGLAAVRATTASVISLVEPVGAAAIGVLLLGERLTPQAVAGAVLLLAAVGLLALGERRGTVEPVAM</sequence>
<organism evidence="8 9">
    <name type="scientific">Streptosporangium album</name>
    <dbReference type="NCBI Taxonomy" id="47479"/>
    <lineage>
        <taxon>Bacteria</taxon>
        <taxon>Bacillati</taxon>
        <taxon>Actinomycetota</taxon>
        <taxon>Actinomycetes</taxon>
        <taxon>Streptosporangiales</taxon>
        <taxon>Streptosporangiaceae</taxon>
        <taxon>Streptosporangium</taxon>
    </lineage>
</organism>
<keyword evidence="5 6" id="KW-0472">Membrane</keyword>